<gene>
    <name evidence="3" type="ORF">BC938DRAFT_480327</name>
</gene>
<dbReference type="InterPro" id="IPR024610">
    <property type="entry name" value="ING_N_histone-binding"/>
</dbReference>
<accession>A0A433QIR5</accession>
<evidence type="ECO:0000313" key="4">
    <source>
        <dbReference type="Proteomes" id="UP000274822"/>
    </source>
</evidence>
<evidence type="ECO:0000313" key="3">
    <source>
        <dbReference type="EMBL" id="RUS29720.1"/>
    </source>
</evidence>
<feature type="region of interest" description="Disordered" evidence="1">
    <location>
        <begin position="128"/>
        <end position="159"/>
    </location>
</feature>
<proteinExistence type="predicted"/>
<evidence type="ECO:0000256" key="1">
    <source>
        <dbReference type="SAM" id="MobiDB-lite"/>
    </source>
</evidence>
<dbReference type="Proteomes" id="UP000274822">
    <property type="component" value="Unassembled WGS sequence"/>
</dbReference>
<feature type="domain" description="Inhibitor of growth protein N-terminal histone-binding" evidence="2">
    <location>
        <begin position="12"/>
        <end position="113"/>
    </location>
</feature>
<evidence type="ECO:0000259" key="2">
    <source>
        <dbReference type="SMART" id="SM01408"/>
    </source>
</evidence>
<keyword evidence="4" id="KW-1185">Reference proteome</keyword>
<dbReference type="Gene3D" id="6.10.140.1740">
    <property type="match status" value="1"/>
</dbReference>
<reference evidence="3 4" key="1">
    <citation type="journal article" date="2018" name="New Phytol.">
        <title>Phylogenomics of Endogonaceae and evolution of mycorrhizas within Mucoromycota.</title>
        <authorList>
            <person name="Chang Y."/>
            <person name="Desiro A."/>
            <person name="Na H."/>
            <person name="Sandor L."/>
            <person name="Lipzen A."/>
            <person name="Clum A."/>
            <person name="Barry K."/>
            <person name="Grigoriev I.V."/>
            <person name="Martin F.M."/>
            <person name="Stajich J.E."/>
            <person name="Smith M.E."/>
            <person name="Bonito G."/>
            <person name="Spatafora J.W."/>
        </authorList>
    </citation>
    <scope>NUCLEOTIDE SEQUENCE [LARGE SCALE GENOMIC DNA]</scope>
    <source>
        <strain evidence="3 4">AD002</strain>
    </source>
</reference>
<organism evidence="3 4">
    <name type="scientific">Jimgerdemannia flammicorona</name>
    <dbReference type="NCBI Taxonomy" id="994334"/>
    <lineage>
        <taxon>Eukaryota</taxon>
        <taxon>Fungi</taxon>
        <taxon>Fungi incertae sedis</taxon>
        <taxon>Mucoromycota</taxon>
        <taxon>Mucoromycotina</taxon>
        <taxon>Endogonomycetes</taxon>
        <taxon>Endogonales</taxon>
        <taxon>Endogonaceae</taxon>
        <taxon>Jimgerdemannia</taxon>
    </lineage>
</organism>
<protein>
    <recommendedName>
        <fullName evidence="2">Inhibitor of growth protein N-terminal histone-binding domain-containing protein</fullName>
    </recommendedName>
</protein>
<dbReference type="AlphaFoldDB" id="A0A433QIR5"/>
<dbReference type="Pfam" id="PF12998">
    <property type="entry name" value="ING"/>
    <property type="match status" value="1"/>
</dbReference>
<dbReference type="EMBL" id="RBNJ01004794">
    <property type="protein sequence ID" value="RUS29720.1"/>
    <property type="molecule type" value="Genomic_DNA"/>
</dbReference>
<dbReference type="SMART" id="SM01408">
    <property type="entry name" value="ING"/>
    <property type="match status" value="1"/>
</dbReference>
<name>A0A433QIR5_9FUNG</name>
<comment type="caution">
    <text evidence="3">The sequence shown here is derived from an EMBL/GenBank/DDBJ whole genome shotgun (WGS) entry which is preliminary data.</text>
</comment>
<sequence>MDNVDIKNPTLYLLDFSNEVENIKDEMRFYPNDFINLDVEFEGTLAQIHAQEKSLELAWALHPDQDQPDAEAEIRRGYERAEKLATVKLSNSEKLMQLLTQNIERLDNDFAKAGVSLEPSHDGVEEFADKRAASRGPSPAPSTSSKQRKRHSSTPTPTFSLASIASVAVGPQEFDATQEIVSDDDANLYCFCQKFSNGNASTSGSTTGASGLARLLRVTGTARSAGPGRRGAERAATCNLRESARVRRLLGGSRIGMRRSFLAV</sequence>